<keyword evidence="9" id="KW-1185">Reference proteome</keyword>
<dbReference type="PANTHER" id="PTHR43811">
    <property type="entry name" value="FKBP-TYPE PEPTIDYL-PROLYL CIS-TRANS ISOMERASE FKPA"/>
    <property type="match status" value="1"/>
</dbReference>
<feature type="domain" description="PPIase FKBP-type" evidence="7">
    <location>
        <begin position="69"/>
        <end position="152"/>
    </location>
</feature>
<dbReference type="PANTHER" id="PTHR43811:SF19">
    <property type="entry name" value="39 KDA FK506-BINDING NUCLEAR PROTEIN"/>
    <property type="match status" value="1"/>
</dbReference>
<comment type="caution">
    <text evidence="8">The sequence shown here is derived from an EMBL/GenBank/DDBJ whole genome shotgun (WGS) entry which is preliminary data.</text>
</comment>
<evidence type="ECO:0000313" key="8">
    <source>
        <dbReference type="EMBL" id="MFB9053634.1"/>
    </source>
</evidence>
<protein>
    <recommendedName>
        <fullName evidence="6">Peptidyl-prolyl cis-trans isomerase</fullName>
        <ecNumber evidence="6">5.2.1.8</ecNumber>
    </recommendedName>
</protein>
<evidence type="ECO:0000256" key="6">
    <source>
        <dbReference type="RuleBase" id="RU003915"/>
    </source>
</evidence>
<dbReference type="PROSITE" id="PS50059">
    <property type="entry name" value="FKBP_PPIASE"/>
    <property type="match status" value="2"/>
</dbReference>
<comment type="similarity">
    <text evidence="2 6">Belongs to the FKBP-type PPIase family.</text>
</comment>
<evidence type="ECO:0000256" key="5">
    <source>
        <dbReference type="PROSITE-ProRule" id="PRU00277"/>
    </source>
</evidence>
<evidence type="ECO:0000256" key="4">
    <source>
        <dbReference type="ARBA" id="ARBA00023235"/>
    </source>
</evidence>
<dbReference type="PROSITE" id="PS51257">
    <property type="entry name" value="PROKAR_LIPOPROTEIN"/>
    <property type="match status" value="1"/>
</dbReference>
<name>A0ABV5F2I1_9FLAO</name>
<reference evidence="8 9" key="1">
    <citation type="submission" date="2024-09" db="EMBL/GenBank/DDBJ databases">
        <authorList>
            <person name="Sun Q."/>
            <person name="Mori K."/>
        </authorList>
    </citation>
    <scope>NUCLEOTIDE SEQUENCE [LARGE SCALE GENOMIC DNA]</scope>
    <source>
        <strain evidence="8 9">CECT 8286</strain>
    </source>
</reference>
<dbReference type="Gene3D" id="3.10.50.40">
    <property type="match status" value="2"/>
</dbReference>
<evidence type="ECO:0000256" key="3">
    <source>
        <dbReference type="ARBA" id="ARBA00023110"/>
    </source>
</evidence>
<evidence type="ECO:0000256" key="1">
    <source>
        <dbReference type="ARBA" id="ARBA00000971"/>
    </source>
</evidence>
<evidence type="ECO:0000256" key="2">
    <source>
        <dbReference type="ARBA" id="ARBA00006577"/>
    </source>
</evidence>
<dbReference type="EMBL" id="JBHMEZ010000012">
    <property type="protein sequence ID" value="MFB9053634.1"/>
    <property type="molecule type" value="Genomic_DNA"/>
</dbReference>
<organism evidence="8 9">
    <name type="scientific">Formosa undariae</name>
    <dbReference type="NCBI Taxonomy" id="1325436"/>
    <lineage>
        <taxon>Bacteria</taxon>
        <taxon>Pseudomonadati</taxon>
        <taxon>Bacteroidota</taxon>
        <taxon>Flavobacteriia</taxon>
        <taxon>Flavobacteriales</taxon>
        <taxon>Flavobacteriaceae</taxon>
        <taxon>Formosa</taxon>
    </lineage>
</organism>
<proteinExistence type="inferred from homology"/>
<comment type="catalytic activity">
    <reaction evidence="1 5 6">
        <text>[protein]-peptidylproline (omega=180) = [protein]-peptidylproline (omega=0)</text>
        <dbReference type="Rhea" id="RHEA:16237"/>
        <dbReference type="Rhea" id="RHEA-COMP:10747"/>
        <dbReference type="Rhea" id="RHEA-COMP:10748"/>
        <dbReference type="ChEBI" id="CHEBI:83833"/>
        <dbReference type="ChEBI" id="CHEBI:83834"/>
        <dbReference type="EC" id="5.2.1.8"/>
    </reaction>
</comment>
<keyword evidence="4 5" id="KW-0413">Isomerase</keyword>
<gene>
    <name evidence="8" type="ORF">ACFFVB_11165</name>
</gene>
<keyword evidence="3 5" id="KW-0697">Rotamase</keyword>
<evidence type="ECO:0000259" key="7">
    <source>
        <dbReference type="PROSITE" id="PS50059"/>
    </source>
</evidence>
<dbReference type="Pfam" id="PF00254">
    <property type="entry name" value="FKBP_C"/>
    <property type="match status" value="2"/>
</dbReference>
<dbReference type="GO" id="GO:0003755">
    <property type="term" value="F:peptidyl-prolyl cis-trans isomerase activity"/>
    <property type="evidence" value="ECO:0007669"/>
    <property type="project" value="UniProtKB-EC"/>
</dbReference>
<dbReference type="RefSeq" id="WP_382382853.1">
    <property type="nucleotide sequence ID" value="NZ_JBHMEZ010000012.1"/>
</dbReference>
<feature type="domain" description="PPIase FKBP-type" evidence="7">
    <location>
        <begin position="193"/>
        <end position="275"/>
    </location>
</feature>
<dbReference type="Proteomes" id="UP001589605">
    <property type="component" value="Unassembled WGS sequence"/>
</dbReference>
<accession>A0ABV5F2I1</accession>
<evidence type="ECO:0000313" key="9">
    <source>
        <dbReference type="Proteomes" id="UP001589605"/>
    </source>
</evidence>
<dbReference type="EC" id="5.2.1.8" evidence="6"/>
<dbReference type="SUPFAM" id="SSF54534">
    <property type="entry name" value="FKBP-like"/>
    <property type="match status" value="2"/>
</dbReference>
<dbReference type="InterPro" id="IPR001179">
    <property type="entry name" value="PPIase_FKBP_dom"/>
</dbReference>
<sequence>MKSVCMALFIVLFVSCSSDDENSNKDYTLENQEEILSYIATNGIDAIGTDSGLYYVIDKMGEGNAITADSDVSVKYKGYFTDGSVFDENTESGVTFNLQGVIEGWQEGIPLFNEGGSGLLIIPAHLAYGSNSFNGIPGGSVLIFEIEILDYNALNKQEIEDYIAENELNAMSTASGLYYVIEEQGEGEKPTSTSSVTVNYEGYFTDGEIFAERSSNLNLEIEDILEGWQEGLQLLNEGGTMKLLIPSELGYGLYDYSVIPGGSVTIFDIELVDVN</sequence>
<dbReference type="InterPro" id="IPR046357">
    <property type="entry name" value="PPIase_dom_sf"/>
</dbReference>